<dbReference type="EMBL" id="FPAZ01000009">
    <property type="protein sequence ID" value="SFT78166.1"/>
    <property type="molecule type" value="Genomic_DNA"/>
</dbReference>
<name>A0ABY1GPI8_9GAMM</name>
<accession>A0ABY1GPI8</accession>
<reference evidence="1 2" key="1">
    <citation type="submission" date="2016-10" db="EMBL/GenBank/DDBJ databases">
        <authorList>
            <person name="Varghese N."/>
            <person name="Submissions S."/>
        </authorList>
    </citation>
    <scope>NUCLEOTIDE SEQUENCE [LARGE SCALE GENOMIC DNA]</scope>
    <source>
        <strain evidence="1 2">CGMCC 1.8499</strain>
    </source>
</reference>
<proteinExistence type="predicted"/>
<comment type="caution">
    <text evidence="1">The sequence shown here is derived from an EMBL/GenBank/DDBJ whole genome shotgun (WGS) entry which is preliminary data.</text>
</comment>
<gene>
    <name evidence="1" type="ORF">SAMN04487854_109184</name>
</gene>
<evidence type="ECO:0000313" key="1">
    <source>
        <dbReference type="EMBL" id="SFT78166.1"/>
    </source>
</evidence>
<organism evidence="1 2">
    <name type="scientific">Pseudoalteromonas lipolytica</name>
    <dbReference type="NCBI Taxonomy" id="570156"/>
    <lineage>
        <taxon>Bacteria</taxon>
        <taxon>Pseudomonadati</taxon>
        <taxon>Pseudomonadota</taxon>
        <taxon>Gammaproteobacteria</taxon>
        <taxon>Alteromonadales</taxon>
        <taxon>Pseudoalteromonadaceae</taxon>
        <taxon>Pseudoalteromonas</taxon>
    </lineage>
</organism>
<keyword evidence="2" id="KW-1185">Reference proteome</keyword>
<dbReference type="Proteomes" id="UP000183805">
    <property type="component" value="Unassembled WGS sequence"/>
</dbReference>
<dbReference type="RefSeq" id="WP_036973269.1">
    <property type="nucleotide sequence ID" value="NZ_FPAZ01000009.1"/>
</dbReference>
<sequence>MRNIYILASSAFLLLIWSFNFISDDIKPEENKPLESFSLSIDDTNFQQFEVKNLAKLLGVDYELIKSEHSADVSSSVDITLSLISIFTSGELAKVRLKYQEDNEISYVDLTEGEQFYSYQITQIHSSSVVLKNQEQTISLKMFKPHLVTITKQNNEEDVTQ</sequence>
<protein>
    <submittedName>
        <fullName evidence="1">Uncharacterized protein</fullName>
    </submittedName>
</protein>
<evidence type="ECO:0000313" key="2">
    <source>
        <dbReference type="Proteomes" id="UP000183805"/>
    </source>
</evidence>